<keyword evidence="4" id="KW-0862">Zinc</keyword>
<dbReference type="PRINTS" id="PR01407">
    <property type="entry name" value="BUTYPHLNCDUF"/>
</dbReference>
<evidence type="ECO:0000256" key="5">
    <source>
        <dbReference type="ARBA" id="ARBA00022859"/>
    </source>
</evidence>
<dbReference type="InterPro" id="IPR001841">
    <property type="entry name" value="Znf_RING"/>
</dbReference>
<dbReference type="InterPro" id="IPR043136">
    <property type="entry name" value="B30.2/SPRY_sf"/>
</dbReference>
<dbReference type="InterPro" id="IPR013320">
    <property type="entry name" value="ConA-like_dom_sf"/>
</dbReference>
<keyword evidence="7" id="KW-0175">Coiled coil</keyword>
<dbReference type="PROSITE" id="PS50089">
    <property type="entry name" value="ZF_RING_2"/>
    <property type="match status" value="1"/>
</dbReference>
<dbReference type="SUPFAM" id="SSF57850">
    <property type="entry name" value="RING/U-box"/>
    <property type="match status" value="1"/>
</dbReference>
<keyword evidence="2" id="KW-0479">Metal-binding</keyword>
<evidence type="ECO:0000259" key="8">
    <source>
        <dbReference type="PROSITE" id="PS50089"/>
    </source>
</evidence>
<evidence type="ECO:0000313" key="10">
    <source>
        <dbReference type="Proteomes" id="UP000515156"/>
    </source>
</evidence>
<dbReference type="SMART" id="SM00449">
    <property type="entry name" value="SPRY"/>
    <property type="match status" value="1"/>
</dbReference>
<dbReference type="Pfam" id="PF13765">
    <property type="entry name" value="PRY"/>
    <property type="match status" value="1"/>
</dbReference>
<reference evidence="11" key="1">
    <citation type="submission" date="2025-08" db="UniProtKB">
        <authorList>
            <consortium name="RefSeq"/>
        </authorList>
    </citation>
    <scope>IDENTIFICATION</scope>
</reference>
<evidence type="ECO:0000256" key="4">
    <source>
        <dbReference type="ARBA" id="ARBA00022833"/>
    </source>
</evidence>
<dbReference type="Gene3D" id="3.30.40.10">
    <property type="entry name" value="Zinc/RING finger domain, C3HC4 (zinc finger)"/>
    <property type="match status" value="1"/>
</dbReference>
<dbReference type="InterPro" id="IPR003877">
    <property type="entry name" value="SPRY_dom"/>
</dbReference>
<dbReference type="GO" id="GO:0045087">
    <property type="term" value="P:innate immune response"/>
    <property type="evidence" value="ECO:0007669"/>
    <property type="project" value="UniProtKB-KW"/>
</dbReference>
<dbReference type="InterPro" id="IPR003879">
    <property type="entry name" value="Butyrophylin_SPRY"/>
</dbReference>
<dbReference type="Pfam" id="PF25600">
    <property type="entry name" value="TRIM_CC"/>
    <property type="match status" value="1"/>
</dbReference>
<dbReference type="InParanoid" id="A0A6P7YIH3"/>
<dbReference type="SMART" id="SM00589">
    <property type="entry name" value="PRY"/>
    <property type="match status" value="1"/>
</dbReference>
<organism evidence="10 11">
    <name type="scientific">Microcaecilia unicolor</name>
    <dbReference type="NCBI Taxonomy" id="1415580"/>
    <lineage>
        <taxon>Eukaryota</taxon>
        <taxon>Metazoa</taxon>
        <taxon>Chordata</taxon>
        <taxon>Craniata</taxon>
        <taxon>Vertebrata</taxon>
        <taxon>Euteleostomi</taxon>
        <taxon>Amphibia</taxon>
        <taxon>Gymnophiona</taxon>
        <taxon>Siphonopidae</taxon>
        <taxon>Microcaecilia</taxon>
    </lineage>
</organism>
<dbReference type="AlphaFoldDB" id="A0A6P7YIH3"/>
<name>A0A6P7YIH3_9AMPH</name>
<dbReference type="Proteomes" id="UP000515156">
    <property type="component" value="Chromosome 6"/>
</dbReference>
<dbReference type="InterPro" id="IPR013083">
    <property type="entry name" value="Znf_RING/FYVE/PHD"/>
</dbReference>
<dbReference type="InterPro" id="IPR017907">
    <property type="entry name" value="Znf_RING_CS"/>
</dbReference>
<sequence>MAAAHLLFSREYLRCSVCLDMFQNPVTIPCGHSFCLGCIEQCWAQPGAPASCPQCRTFFEPTPRLCKNHILTQLVQDLTSSVLNLLVPCDLCLGQRVKILSSCPACMTTCLTHLGNSMENLAHNSPQLTEGADRQCLRHDRFQALFCTTDQSYICLECLQEEHRGHSTICEDDSEKQIQSFPHKELQRGIQCTEDEIYSWQTQMNAIKIATLRDKEELTKSFSDMVQMVTSTQEKVQHFMESLEQAVLIRIEAKLQQLMEKREALLQSKEKLDQLSQPGSNLQLLQSLEGLKVETKPSSSLSFPAEDFTSAHLVQVVTEFKEQLHHLCKKHMDRIMQKAYDVPAPSRDLLPGIQNRPLLTLKPQGRVDFLQYARKLTLDLNTVHRNLCLMAGNRKVTCKLQPQAYPEHPERFDHFTQVLCQERFTSGRHYWEVQLSGNQVGVGVAYWSIQRKGHERACLLGRNTQSWCLEWNSSRCTAWHNNQKILIPKRHHDRLGVFLDYTAGTLSFYEVADGMLLIHTFQAAFDGPLCPIFFLSWNSFVTIGECSASTTKSNTVSIHFKKQFSADF</sequence>
<feature type="coiled-coil region" evidence="7">
    <location>
        <begin position="248"/>
        <end position="275"/>
    </location>
</feature>
<dbReference type="SUPFAM" id="SSF49899">
    <property type="entry name" value="Concanavalin A-like lectins/glucanases"/>
    <property type="match status" value="1"/>
</dbReference>
<evidence type="ECO:0000256" key="6">
    <source>
        <dbReference type="PROSITE-ProRule" id="PRU00175"/>
    </source>
</evidence>
<keyword evidence="5" id="KW-0391">Immunity</keyword>
<dbReference type="OrthoDB" id="6105938at2759"/>
<keyword evidence="1" id="KW-0399">Innate immunity</keyword>
<dbReference type="SMART" id="SM00184">
    <property type="entry name" value="RING"/>
    <property type="match status" value="1"/>
</dbReference>
<dbReference type="Pfam" id="PF00643">
    <property type="entry name" value="zf-B_box"/>
    <property type="match status" value="1"/>
</dbReference>
<keyword evidence="10" id="KW-1185">Reference proteome</keyword>
<evidence type="ECO:0000256" key="3">
    <source>
        <dbReference type="ARBA" id="ARBA00022771"/>
    </source>
</evidence>
<dbReference type="InterPro" id="IPR000315">
    <property type="entry name" value="Znf_B-box"/>
</dbReference>
<dbReference type="InterPro" id="IPR001870">
    <property type="entry name" value="B30.2/SPRY"/>
</dbReference>
<dbReference type="GeneID" id="115472659"/>
<dbReference type="CDD" id="cd19769">
    <property type="entry name" value="Bbox2_TRIM16-like"/>
    <property type="match status" value="1"/>
</dbReference>
<dbReference type="PANTHER" id="PTHR25465:SF14">
    <property type="entry name" value="E3 UBIQUITIN-PROTEIN LIGASE TRIM65"/>
    <property type="match status" value="1"/>
</dbReference>
<dbReference type="SUPFAM" id="SSF57845">
    <property type="entry name" value="B-box zinc-binding domain"/>
    <property type="match status" value="1"/>
</dbReference>
<dbReference type="Pfam" id="PF15227">
    <property type="entry name" value="zf-C3HC4_4"/>
    <property type="match status" value="1"/>
</dbReference>
<dbReference type="GO" id="GO:0008270">
    <property type="term" value="F:zinc ion binding"/>
    <property type="evidence" value="ECO:0007669"/>
    <property type="project" value="UniProtKB-KW"/>
</dbReference>
<dbReference type="CDD" id="cd16040">
    <property type="entry name" value="SPRY_PRY_SNTX"/>
    <property type="match status" value="1"/>
</dbReference>
<feature type="domain" description="B30.2/SPRY" evidence="9">
    <location>
        <begin position="356"/>
        <end position="552"/>
    </location>
</feature>
<evidence type="ECO:0000256" key="7">
    <source>
        <dbReference type="SAM" id="Coils"/>
    </source>
</evidence>
<evidence type="ECO:0000259" key="9">
    <source>
        <dbReference type="PROSITE" id="PS50188"/>
    </source>
</evidence>
<dbReference type="InterPro" id="IPR058030">
    <property type="entry name" value="TRIM8/14/16/25/29/45/65_CC"/>
</dbReference>
<dbReference type="KEGG" id="muo:115472659"/>
<dbReference type="PANTHER" id="PTHR25465">
    <property type="entry name" value="B-BOX DOMAIN CONTAINING"/>
    <property type="match status" value="1"/>
</dbReference>
<dbReference type="InterPro" id="IPR006574">
    <property type="entry name" value="PRY"/>
</dbReference>
<proteinExistence type="predicted"/>
<dbReference type="PROSITE" id="PS50188">
    <property type="entry name" value="B302_SPRY"/>
    <property type="match status" value="1"/>
</dbReference>
<feature type="domain" description="RING-type" evidence="8">
    <location>
        <begin position="15"/>
        <end position="56"/>
    </location>
</feature>
<evidence type="ECO:0000256" key="1">
    <source>
        <dbReference type="ARBA" id="ARBA00022588"/>
    </source>
</evidence>
<dbReference type="RefSeq" id="XP_030062855.1">
    <property type="nucleotide sequence ID" value="XM_030206995.1"/>
</dbReference>
<evidence type="ECO:0000313" key="11">
    <source>
        <dbReference type="RefSeq" id="XP_030062855.1"/>
    </source>
</evidence>
<dbReference type="Gene3D" id="2.60.120.920">
    <property type="match status" value="1"/>
</dbReference>
<dbReference type="Gene3D" id="3.30.160.60">
    <property type="entry name" value="Classic Zinc Finger"/>
    <property type="match status" value="1"/>
</dbReference>
<evidence type="ECO:0000256" key="2">
    <source>
        <dbReference type="ARBA" id="ARBA00022723"/>
    </source>
</evidence>
<keyword evidence="3 6" id="KW-0863">Zinc-finger</keyword>
<protein>
    <submittedName>
        <fullName evidence="11">Tripartite motif-containing protein 16-like protein</fullName>
    </submittedName>
</protein>
<dbReference type="PROSITE" id="PS00518">
    <property type="entry name" value="ZF_RING_1"/>
    <property type="match status" value="1"/>
</dbReference>
<dbReference type="InterPro" id="IPR051051">
    <property type="entry name" value="E3_ubiq-ligase_TRIM/RNF"/>
</dbReference>
<dbReference type="Pfam" id="PF00622">
    <property type="entry name" value="SPRY"/>
    <property type="match status" value="1"/>
</dbReference>
<dbReference type="GO" id="GO:0005737">
    <property type="term" value="C:cytoplasm"/>
    <property type="evidence" value="ECO:0007669"/>
    <property type="project" value="UniProtKB-ARBA"/>
</dbReference>
<gene>
    <name evidence="11" type="primary">LOC115472659</name>
</gene>
<accession>A0A6P7YIH3</accession>